<evidence type="ECO:0000313" key="2">
    <source>
        <dbReference type="Proteomes" id="UP000694701"/>
    </source>
</evidence>
<proteinExistence type="predicted"/>
<sequence length="130" mass="14754">SAASKAQVGPTYKPLSHYKWKMALQDICGRAGPRVCYVCSDGLQLKGEIISVGSGSPNAYAVLDDGWRWGMTVNEAVALAREAVFRATHWDIYSGNNVDLFHITAHGWRRRDRVDLKEEYTEKGRERRRR</sequence>
<dbReference type="InterPro" id="IPR001353">
    <property type="entry name" value="Proteasome_sua/b"/>
</dbReference>
<name>A0A8C2HZH3_CYPCA</name>
<accession>A0A8C2HZH3</accession>
<dbReference type="Ensembl" id="ENSCCRT00020079318.1">
    <property type="protein sequence ID" value="ENSCCRP00020072232.1"/>
    <property type="gene ID" value="ENSCCRG00020033771.1"/>
</dbReference>
<dbReference type="SUPFAM" id="SSF56235">
    <property type="entry name" value="N-terminal nucleophile aminohydrolases (Ntn hydrolases)"/>
    <property type="match status" value="1"/>
</dbReference>
<dbReference type="GO" id="GO:0005737">
    <property type="term" value="C:cytoplasm"/>
    <property type="evidence" value="ECO:0007669"/>
    <property type="project" value="TreeGrafter"/>
</dbReference>
<dbReference type="PANTHER" id="PTHR32194:SF15">
    <property type="entry name" value="PROTEASOME SUBUNIT BETA"/>
    <property type="match status" value="1"/>
</dbReference>
<dbReference type="GO" id="GO:0051603">
    <property type="term" value="P:proteolysis involved in protein catabolic process"/>
    <property type="evidence" value="ECO:0007669"/>
    <property type="project" value="InterPro"/>
</dbReference>
<dbReference type="PANTHER" id="PTHR32194">
    <property type="entry name" value="METALLOPROTEASE TLDD"/>
    <property type="match status" value="1"/>
</dbReference>
<organism evidence="1 2">
    <name type="scientific">Cyprinus carpio</name>
    <name type="common">Common carp</name>
    <dbReference type="NCBI Taxonomy" id="7962"/>
    <lineage>
        <taxon>Eukaryota</taxon>
        <taxon>Metazoa</taxon>
        <taxon>Chordata</taxon>
        <taxon>Craniata</taxon>
        <taxon>Vertebrata</taxon>
        <taxon>Euteleostomi</taxon>
        <taxon>Actinopterygii</taxon>
        <taxon>Neopterygii</taxon>
        <taxon>Teleostei</taxon>
        <taxon>Ostariophysi</taxon>
        <taxon>Cypriniformes</taxon>
        <taxon>Cyprinidae</taxon>
        <taxon>Cyprininae</taxon>
        <taxon>Cyprinus</taxon>
    </lineage>
</organism>
<dbReference type="Pfam" id="PF00227">
    <property type="entry name" value="Proteasome"/>
    <property type="match status" value="1"/>
</dbReference>
<dbReference type="InterPro" id="IPR029055">
    <property type="entry name" value="Ntn_hydrolases_N"/>
</dbReference>
<dbReference type="GO" id="GO:0005839">
    <property type="term" value="C:proteasome core complex"/>
    <property type="evidence" value="ECO:0007669"/>
    <property type="project" value="InterPro"/>
</dbReference>
<dbReference type="InterPro" id="IPR023333">
    <property type="entry name" value="Proteasome_suB-type"/>
</dbReference>
<protein>
    <submittedName>
        <fullName evidence="1">Uncharacterized protein</fullName>
    </submittedName>
</protein>
<dbReference type="Proteomes" id="UP000694701">
    <property type="component" value="Unplaced"/>
</dbReference>
<dbReference type="AlphaFoldDB" id="A0A8C2HZH3"/>
<reference evidence="1" key="1">
    <citation type="submission" date="2025-08" db="UniProtKB">
        <authorList>
            <consortium name="Ensembl"/>
        </authorList>
    </citation>
    <scope>IDENTIFICATION</scope>
</reference>
<dbReference type="Gene3D" id="3.60.20.10">
    <property type="entry name" value="Glutamine Phosphoribosylpyrophosphate, subunit 1, domain 1"/>
    <property type="match status" value="1"/>
</dbReference>
<evidence type="ECO:0000313" key="1">
    <source>
        <dbReference type="Ensembl" id="ENSCCRP00020072232.1"/>
    </source>
</evidence>